<evidence type="ECO:0000256" key="21">
    <source>
        <dbReference type="ARBA" id="ARBA00081350"/>
    </source>
</evidence>
<dbReference type="SUPFAM" id="SSF55781">
    <property type="entry name" value="GAF domain-like"/>
    <property type="match status" value="2"/>
</dbReference>
<keyword evidence="9 25" id="KW-0418">Kinase</keyword>
<evidence type="ECO:0000313" key="26">
    <source>
        <dbReference type="Proteomes" id="UP000034196"/>
    </source>
</evidence>
<keyword evidence="15" id="KW-0902">Two-component regulatory system</keyword>
<comment type="caution">
    <text evidence="25">The sequence shown here is derived from an EMBL/GenBank/DDBJ whole genome shotgun (WGS) entry which is preliminary data.</text>
</comment>
<evidence type="ECO:0000256" key="17">
    <source>
        <dbReference type="ARBA" id="ARBA00023211"/>
    </source>
</evidence>
<dbReference type="InterPro" id="IPR052016">
    <property type="entry name" value="Bact_Sigma-Reg"/>
</dbReference>
<evidence type="ECO:0000256" key="2">
    <source>
        <dbReference type="ARBA" id="ARBA00013081"/>
    </source>
</evidence>
<feature type="transmembrane region" description="Helical" evidence="22">
    <location>
        <begin position="161"/>
        <end position="182"/>
    </location>
</feature>
<dbReference type="STRING" id="1428628.WN71_030875"/>
<comment type="catalytic activity">
    <reaction evidence="18">
        <text>O-phospho-L-seryl-[protein] + H2O = L-seryl-[protein] + phosphate</text>
        <dbReference type="Rhea" id="RHEA:20629"/>
        <dbReference type="Rhea" id="RHEA-COMP:9863"/>
        <dbReference type="Rhea" id="RHEA-COMP:11604"/>
        <dbReference type="ChEBI" id="CHEBI:15377"/>
        <dbReference type="ChEBI" id="CHEBI:29999"/>
        <dbReference type="ChEBI" id="CHEBI:43474"/>
        <dbReference type="ChEBI" id="CHEBI:83421"/>
        <dbReference type="EC" id="3.1.3.16"/>
    </reaction>
</comment>
<dbReference type="CDD" id="cd16936">
    <property type="entry name" value="HATPase_RsbW-like"/>
    <property type="match status" value="1"/>
</dbReference>
<evidence type="ECO:0000256" key="3">
    <source>
        <dbReference type="ARBA" id="ARBA00022475"/>
    </source>
</evidence>
<dbReference type="PANTHER" id="PTHR43156">
    <property type="entry name" value="STAGE II SPORULATION PROTEIN E-RELATED"/>
    <property type="match status" value="1"/>
</dbReference>
<accession>A0A1J4NP40</accession>
<feature type="domain" description="GAF" evidence="23">
    <location>
        <begin position="333"/>
        <end position="506"/>
    </location>
</feature>
<keyword evidence="3" id="KW-1003">Cell membrane</keyword>
<keyword evidence="12" id="KW-0460">Magnesium</keyword>
<keyword evidence="10" id="KW-0378">Hydrolase</keyword>
<dbReference type="Gene3D" id="3.30.450.40">
    <property type="match status" value="1"/>
</dbReference>
<proteinExistence type="predicted"/>
<comment type="function">
    <text evidence="19">Primarily acts as an independent SigF regulator that is sensitive to the osmosensory signal, mediating the cross talk of PknD with the SigF regulon. Possesses both phosphatase and kinase activities. The kinase domain functions as a classic anti-sigma factor-like kinase to phosphorylate the anti-anti-sigma factor domain at the canonical regulatory site, and the phosphatase domain antagonizes this activity.</text>
</comment>
<dbReference type="Proteomes" id="UP000034196">
    <property type="component" value="Unassembled WGS sequence"/>
</dbReference>
<dbReference type="InterPro" id="IPR035965">
    <property type="entry name" value="PAS-like_dom_sf"/>
</dbReference>
<dbReference type="GO" id="GO:0000160">
    <property type="term" value="P:phosphorelay signal transduction system"/>
    <property type="evidence" value="ECO:0007669"/>
    <property type="project" value="UniProtKB-KW"/>
</dbReference>
<sequence length="898" mass="96046">MFMLQVAIVILMALVAVVLIVTTVRRQATQSAEDRSFAVADTLAHSPGVTAAMKSSHPTALLQPRTEEIRHHAHLDFIVFVDRHGTRLTQPDPTLIGKRIPFTQDLNALRTGRTVTGQNESGNRTAVRTFMPIRDTDGSVLGGVAVGVRVARISATATQDLPVLLGVTAAAMAVSTAGAILLSRRLLRQTHGLGPAEITRMYRHHDTVLHTVREGIVILDGDQRVVLINEEARRLLDLSPDAQGRRVGELDLAPPISELLLSGRTATDEVHRAAGRVLAVNQRPLAGDESASGIVATLRDSTELSELSGRAAAARARLKTLYDASIGIGTTLDVTRTAEELTEAATPQFADHVTVDLAESVLRGEEPTGRERSLRRVAATGVRDDVPLAAVGERVAFLPPASRMADLAAGQGLMERDLGAVEGHVPSYVPGFGFQDFERARRIVEGGAHSLLTVPLYARGVILGVATFWRSDNSAPFERDDLELAEEMATRAAVSVDNARRYAREHSMAVALQRSLLPGSLPTPSAVEVAHRYLPAEAGDVGGDWFDVIPLPGARVALVVGDVVGHGLHAAVAMGRLRMAVHHLSALDLAPDELMVHLDDLVARIDADAPGGPDSGQGVIGATCLYVVYDPAGGVAGMARAGHPGPLIVHPDGAVDIPDVPVSPPLGLGAAEPFETAELTLAEGSRLVLFTDGLVEQRGRDIDVGIGLLRDALANHPDEDPEETCRTVFQAVLPVRPRDDVALLVARTRLLPPDRMAQWDVASDPAAVAPVRAACVERLRDWGLEDIGFATELILSELVTNAVRYGTPPITVRLLYDRTLICEVSDGSSTSPHLRRAAITDEGGRGIFLVARLAQRWGTRYTPRGKVIWTEQALQDQAPDLAGVTDEALLDQWSDEGL</sequence>
<evidence type="ECO:0000256" key="5">
    <source>
        <dbReference type="ARBA" id="ARBA00022679"/>
    </source>
</evidence>
<evidence type="ECO:0000256" key="9">
    <source>
        <dbReference type="ARBA" id="ARBA00022777"/>
    </source>
</evidence>
<comment type="subcellular location">
    <subcellularLocation>
        <location evidence="1">Cell membrane</location>
        <topology evidence="1">Multi-pass membrane protein</topology>
    </subcellularLocation>
</comment>
<evidence type="ECO:0000256" key="8">
    <source>
        <dbReference type="ARBA" id="ARBA00022741"/>
    </source>
</evidence>
<dbReference type="GO" id="GO:0005524">
    <property type="term" value="F:ATP binding"/>
    <property type="evidence" value="ECO:0007669"/>
    <property type="project" value="UniProtKB-KW"/>
</dbReference>
<evidence type="ECO:0000256" key="19">
    <source>
        <dbReference type="ARBA" id="ARBA00056274"/>
    </source>
</evidence>
<dbReference type="Gene3D" id="3.30.450.20">
    <property type="entry name" value="PAS domain"/>
    <property type="match status" value="2"/>
</dbReference>
<dbReference type="Gene3D" id="3.30.565.10">
    <property type="entry name" value="Histidine kinase-like ATPase, C-terminal domain"/>
    <property type="match status" value="1"/>
</dbReference>
<evidence type="ECO:0000256" key="14">
    <source>
        <dbReference type="ARBA" id="ARBA00022989"/>
    </source>
</evidence>
<dbReference type="InterPro" id="IPR003018">
    <property type="entry name" value="GAF"/>
</dbReference>
<dbReference type="InterPro" id="IPR036890">
    <property type="entry name" value="HATPase_C_sf"/>
</dbReference>
<keyword evidence="17" id="KW-0464">Manganese</keyword>
<evidence type="ECO:0000259" key="23">
    <source>
        <dbReference type="SMART" id="SM00065"/>
    </source>
</evidence>
<dbReference type="FunFam" id="3.30.450.40:FF:000035">
    <property type="entry name" value="PAS sensor protein"/>
    <property type="match status" value="1"/>
</dbReference>
<evidence type="ECO:0000256" key="13">
    <source>
        <dbReference type="ARBA" id="ARBA00022912"/>
    </source>
</evidence>
<evidence type="ECO:0000256" key="11">
    <source>
        <dbReference type="ARBA" id="ARBA00022840"/>
    </source>
</evidence>
<dbReference type="InterPro" id="IPR003594">
    <property type="entry name" value="HATPase_dom"/>
</dbReference>
<evidence type="ECO:0000256" key="18">
    <source>
        <dbReference type="ARBA" id="ARBA00047761"/>
    </source>
</evidence>
<keyword evidence="26" id="KW-1185">Reference proteome</keyword>
<dbReference type="GO" id="GO:0005886">
    <property type="term" value="C:plasma membrane"/>
    <property type="evidence" value="ECO:0007669"/>
    <property type="project" value="UniProtKB-SubCell"/>
</dbReference>
<dbReference type="SUPFAM" id="SSF81606">
    <property type="entry name" value="PP2C-like"/>
    <property type="match status" value="1"/>
</dbReference>
<evidence type="ECO:0000256" key="16">
    <source>
        <dbReference type="ARBA" id="ARBA00023136"/>
    </source>
</evidence>
<organism evidence="25 26">
    <name type="scientific">Streptomyces mangrovisoli</name>
    <dbReference type="NCBI Taxonomy" id="1428628"/>
    <lineage>
        <taxon>Bacteria</taxon>
        <taxon>Bacillati</taxon>
        <taxon>Actinomycetota</taxon>
        <taxon>Actinomycetes</taxon>
        <taxon>Kitasatosporales</taxon>
        <taxon>Streptomycetaceae</taxon>
        <taxon>Streptomyces</taxon>
    </lineage>
</organism>
<dbReference type="EC" id="3.1.3.16" evidence="2"/>
<name>A0A1J4NP40_9ACTN</name>
<dbReference type="SUPFAM" id="SSF55874">
    <property type="entry name" value="ATPase domain of HSP90 chaperone/DNA topoisomerase II/histidine kinase"/>
    <property type="match status" value="1"/>
</dbReference>
<keyword evidence="6 22" id="KW-0812">Transmembrane</keyword>
<dbReference type="InterPro" id="IPR036457">
    <property type="entry name" value="PPM-type-like_dom_sf"/>
</dbReference>
<evidence type="ECO:0000256" key="22">
    <source>
        <dbReference type="SAM" id="Phobius"/>
    </source>
</evidence>
<dbReference type="SMART" id="SM00065">
    <property type="entry name" value="GAF"/>
    <property type="match status" value="1"/>
</dbReference>
<keyword evidence="13" id="KW-0904">Protein phosphatase</keyword>
<dbReference type="InterPro" id="IPR029151">
    <property type="entry name" value="Sensor-like_sf"/>
</dbReference>
<dbReference type="Pfam" id="PF17203">
    <property type="entry name" value="sCache_3_2"/>
    <property type="match status" value="1"/>
</dbReference>
<keyword evidence="5" id="KW-0808">Transferase</keyword>
<dbReference type="PANTHER" id="PTHR43156:SF2">
    <property type="entry name" value="STAGE II SPORULATION PROTEIN E"/>
    <property type="match status" value="1"/>
</dbReference>
<evidence type="ECO:0000256" key="4">
    <source>
        <dbReference type="ARBA" id="ARBA00022553"/>
    </source>
</evidence>
<keyword evidence="7" id="KW-0479">Metal-binding</keyword>
<evidence type="ECO:0000256" key="12">
    <source>
        <dbReference type="ARBA" id="ARBA00022842"/>
    </source>
</evidence>
<keyword evidence="8" id="KW-0547">Nucleotide-binding</keyword>
<dbReference type="InterPro" id="IPR001932">
    <property type="entry name" value="PPM-type_phosphatase-like_dom"/>
</dbReference>
<dbReference type="SUPFAM" id="SSF55785">
    <property type="entry name" value="PYP-like sensor domain (PAS domain)"/>
    <property type="match status" value="1"/>
</dbReference>
<evidence type="ECO:0000256" key="20">
    <source>
        <dbReference type="ARBA" id="ARBA00075117"/>
    </source>
</evidence>
<evidence type="ECO:0000313" key="25">
    <source>
        <dbReference type="EMBL" id="OIJ64075.1"/>
    </source>
</evidence>
<keyword evidence="16 22" id="KW-0472">Membrane</keyword>
<dbReference type="Pfam" id="PF01590">
    <property type="entry name" value="GAF"/>
    <property type="match status" value="1"/>
</dbReference>
<dbReference type="Gene3D" id="3.60.40.10">
    <property type="entry name" value="PPM-type phosphatase domain"/>
    <property type="match status" value="1"/>
</dbReference>
<dbReference type="GO" id="GO:0046872">
    <property type="term" value="F:metal ion binding"/>
    <property type="evidence" value="ECO:0007669"/>
    <property type="project" value="UniProtKB-KW"/>
</dbReference>
<feature type="domain" description="PPM-type phosphatase" evidence="24">
    <location>
        <begin position="524"/>
        <end position="748"/>
    </location>
</feature>
<dbReference type="SUPFAM" id="SSF103190">
    <property type="entry name" value="Sensory domain-like"/>
    <property type="match status" value="1"/>
</dbReference>
<dbReference type="EMBL" id="LAVA02000089">
    <property type="protein sequence ID" value="OIJ64075.1"/>
    <property type="molecule type" value="Genomic_DNA"/>
</dbReference>
<dbReference type="InterPro" id="IPR029016">
    <property type="entry name" value="GAF-like_dom_sf"/>
</dbReference>
<evidence type="ECO:0000256" key="1">
    <source>
        <dbReference type="ARBA" id="ARBA00004651"/>
    </source>
</evidence>
<gene>
    <name evidence="25" type="ORF">WN71_030875</name>
</gene>
<evidence type="ECO:0000256" key="6">
    <source>
        <dbReference type="ARBA" id="ARBA00022692"/>
    </source>
</evidence>
<dbReference type="FunFam" id="3.30.565.10:FF:000028">
    <property type="entry name" value="PAS sensor protein"/>
    <property type="match status" value="1"/>
</dbReference>
<evidence type="ECO:0000256" key="10">
    <source>
        <dbReference type="ARBA" id="ARBA00022801"/>
    </source>
</evidence>
<evidence type="ECO:0000259" key="24">
    <source>
        <dbReference type="SMART" id="SM00331"/>
    </source>
</evidence>
<dbReference type="InterPro" id="IPR033463">
    <property type="entry name" value="sCache_3"/>
</dbReference>
<dbReference type="AlphaFoldDB" id="A0A1J4NP40"/>
<evidence type="ECO:0000256" key="15">
    <source>
        <dbReference type="ARBA" id="ARBA00023012"/>
    </source>
</evidence>
<dbReference type="GO" id="GO:0004722">
    <property type="term" value="F:protein serine/threonine phosphatase activity"/>
    <property type="evidence" value="ECO:0007669"/>
    <property type="project" value="UniProtKB-EC"/>
</dbReference>
<protein>
    <recommendedName>
        <fullName evidence="2">protein-serine/threonine phosphatase</fullName>
        <ecNumber evidence="2">3.1.3.16</ecNumber>
    </recommendedName>
    <alternativeName>
        <fullName evidence="21">Protein-serine/threonine phosphatase</fullName>
    </alternativeName>
    <alternativeName>
        <fullName evidence="20">Serine/threonine-protein kinase</fullName>
    </alternativeName>
</protein>
<dbReference type="GO" id="GO:0016301">
    <property type="term" value="F:kinase activity"/>
    <property type="evidence" value="ECO:0007669"/>
    <property type="project" value="UniProtKB-KW"/>
</dbReference>
<evidence type="ECO:0000256" key="7">
    <source>
        <dbReference type="ARBA" id="ARBA00022723"/>
    </source>
</evidence>
<keyword evidence="11" id="KW-0067">ATP-binding</keyword>
<dbReference type="SMART" id="SM00331">
    <property type="entry name" value="PP2C_SIG"/>
    <property type="match status" value="1"/>
</dbReference>
<keyword evidence="14 22" id="KW-1133">Transmembrane helix</keyword>
<dbReference type="Pfam" id="PF13581">
    <property type="entry name" value="HATPase_c_2"/>
    <property type="match status" value="1"/>
</dbReference>
<reference evidence="25" key="1">
    <citation type="submission" date="2016-10" db="EMBL/GenBank/DDBJ databases">
        <title>Genome sequence of Streptomyces mangrovisoli MUSC 149.</title>
        <authorList>
            <person name="Lee L.-H."/>
            <person name="Ser H.-L."/>
        </authorList>
    </citation>
    <scope>NUCLEOTIDE SEQUENCE [LARGE SCALE GENOMIC DNA]</scope>
    <source>
        <strain evidence="25">MUSC 149</strain>
    </source>
</reference>
<keyword evidence="4" id="KW-0597">Phosphoprotein</keyword>
<dbReference type="Pfam" id="PF07228">
    <property type="entry name" value="SpoIIE"/>
    <property type="match status" value="1"/>
</dbReference>
<dbReference type="FunFam" id="3.60.40.10:FF:000005">
    <property type="entry name" value="Serine/threonine protein phosphatase"/>
    <property type="match status" value="1"/>
</dbReference>